<dbReference type="EMBL" id="JAAIIJ010000002">
    <property type="protein sequence ID" value="NMN01474.1"/>
    <property type="molecule type" value="Genomic_DNA"/>
</dbReference>
<dbReference type="Pfam" id="PF03167">
    <property type="entry name" value="UDG"/>
    <property type="match status" value="1"/>
</dbReference>
<evidence type="ECO:0000256" key="1">
    <source>
        <dbReference type="ARBA" id="ARBA00022485"/>
    </source>
</evidence>
<accession>A0ABX1SUH8</accession>
<dbReference type="InterPro" id="IPR026353">
    <property type="entry name" value="Hypoxan-DNA_Glyclase"/>
</dbReference>
<dbReference type="CDD" id="cd10032">
    <property type="entry name" value="UDG-F6_HDG"/>
    <property type="match status" value="1"/>
</dbReference>
<dbReference type="SMART" id="SM00986">
    <property type="entry name" value="UDG"/>
    <property type="match status" value="1"/>
</dbReference>
<protein>
    <submittedName>
        <fullName evidence="7">DNA-deoxyinosine glycosylase</fullName>
    </submittedName>
</protein>
<evidence type="ECO:0000313" key="7">
    <source>
        <dbReference type="EMBL" id="NMN01474.1"/>
    </source>
</evidence>
<organism evidence="7 8">
    <name type="scientific">Bifidobacterium panos</name>
    <dbReference type="NCBI Taxonomy" id="2675321"/>
    <lineage>
        <taxon>Bacteria</taxon>
        <taxon>Bacillati</taxon>
        <taxon>Actinomycetota</taxon>
        <taxon>Actinomycetes</taxon>
        <taxon>Bifidobacteriales</taxon>
        <taxon>Bifidobacteriaceae</taxon>
        <taxon>Bifidobacterium</taxon>
    </lineage>
</organism>
<dbReference type="SMART" id="SM00478">
    <property type="entry name" value="ENDO3c"/>
    <property type="match status" value="1"/>
</dbReference>
<dbReference type="InterPro" id="IPR011257">
    <property type="entry name" value="DNA_glycosylase"/>
</dbReference>
<feature type="domain" description="Uracil-DNA glycosylase-like" evidence="6">
    <location>
        <begin position="233"/>
        <end position="393"/>
    </location>
</feature>
<reference evidence="7 8" key="1">
    <citation type="submission" date="2020-02" db="EMBL/GenBank/DDBJ databases">
        <title>Characterization of phylogenetic diversity of novel bifidobacterial species isolated in Czech ZOOs.</title>
        <authorList>
            <person name="Lugli G.A."/>
            <person name="Vera N.B."/>
            <person name="Ventura M."/>
        </authorList>
    </citation>
    <scope>NUCLEOTIDE SEQUENCE [LARGE SCALE GENOMIC DNA]</scope>
    <source>
        <strain evidence="7 8">DSM 109963</strain>
    </source>
</reference>
<dbReference type="CDD" id="cd00056">
    <property type="entry name" value="ENDO3c"/>
    <property type="match status" value="1"/>
</dbReference>
<proteinExistence type="predicted"/>
<evidence type="ECO:0000256" key="2">
    <source>
        <dbReference type="ARBA" id="ARBA00022723"/>
    </source>
</evidence>
<keyword evidence="4" id="KW-0411">Iron-sulfur</keyword>
<evidence type="ECO:0000256" key="3">
    <source>
        <dbReference type="ARBA" id="ARBA00023004"/>
    </source>
</evidence>
<dbReference type="NCBIfam" id="TIGR04274">
    <property type="entry name" value="hypoxanDNAglyco"/>
    <property type="match status" value="1"/>
</dbReference>
<dbReference type="PANTHER" id="PTHR10359:SF19">
    <property type="entry name" value="DNA REPAIR GLYCOSYLASE MJ1434-RELATED"/>
    <property type="match status" value="1"/>
</dbReference>
<dbReference type="InterPro" id="IPR003265">
    <property type="entry name" value="HhH-GPD_domain"/>
</dbReference>
<keyword evidence="2" id="KW-0479">Metal-binding</keyword>
<dbReference type="SUPFAM" id="SSF48150">
    <property type="entry name" value="DNA-glycosylase"/>
    <property type="match status" value="1"/>
</dbReference>
<dbReference type="Pfam" id="PF00730">
    <property type="entry name" value="HhH-GPD"/>
    <property type="match status" value="1"/>
</dbReference>
<name>A0ABX1SUH8_9BIFI</name>
<evidence type="ECO:0000259" key="6">
    <source>
        <dbReference type="SMART" id="SM00986"/>
    </source>
</evidence>
<evidence type="ECO:0000256" key="4">
    <source>
        <dbReference type="ARBA" id="ARBA00023014"/>
    </source>
</evidence>
<evidence type="ECO:0000259" key="5">
    <source>
        <dbReference type="SMART" id="SM00478"/>
    </source>
</evidence>
<gene>
    <name evidence="7" type="ORF">G1C94_0095</name>
</gene>
<dbReference type="Proteomes" id="UP000553756">
    <property type="component" value="Unassembled WGS sequence"/>
</dbReference>
<dbReference type="Gene3D" id="3.40.470.10">
    <property type="entry name" value="Uracil-DNA glycosylase-like domain"/>
    <property type="match status" value="1"/>
</dbReference>
<comment type="caution">
    <text evidence="7">The sequence shown here is derived from an EMBL/GenBank/DDBJ whole genome shotgun (WGS) entry which is preliminary data.</text>
</comment>
<dbReference type="SUPFAM" id="SSF52141">
    <property type="entry name" value="Uracil-DNA glycosylase-like"/>
    <property type="match status" value="1"/>
</dbReference>
<keyword evidence="1" id="KW-0004">4Fe-4S</keyword>
<dbReference type="InterPro" id="IPR036895">
    <property type="entry name" value="Uracil-DNA_glycosylase-like_sf"/>
</dbReference>
<dbReference type="Gene3D" id="1.10.340.30">
    <property type="entry name" value="Hypothetical protein, domain 2"/>
    <property type="match status" value="1"/>
</dbReference>
<dbReference type="PANTHER" id="PTHR10359">
    <property type="entry name" value="A/G-SPECIFIC ADENINE GLYCOSYLASE/ENDONUCLEASE III"/>
    <property type="match status" value="1"/>
</dbReference>
<dbReference type="InterPro" id="IPR005122">
    <property type="entry name" value="Uracil-DNA_glycosylase-like"/>
</dbReference>
<dbReference type="SMART" id="SM00987">
    <property type="entry name" value="UreE_C"/>
    <property type="match status" value="1"/>
</dbReference>
<evidence type="ECO:0000313" key="8">
    <source>
        <dbReference type="Proteomes" id="UP000553756"/>
    </source>
</evidence>
<sequence>MGAWITVRGLYELMLERMGRTWWWPADGRFEIAIGAILTQNTAWGNVETALRQLKERNVLEPQALLDMPDEELGELIRPAGYWRTKAGYVKAFCAWFSSIGELRDDDLIPDMVRDRTDAELRDELLAVRGIGGETADDILLYVFDRPAFIADRYARRLFETLGIADLPKSYEGFRSRVQPFVADWDIDELKEFHGLIDELGKTCRNEHDWNESFIAGYALTFENLQHVEHGFSPVFDAESRVLVLGSMPSPKSREMGFYYGHPRNRFWPVMAAVFDDDSCLAGGVDGERLVEARKRFALRHHVALWDVIASCDIVGASDASIRNAEPNDLVALIKASHIAHVFTTGTKAAQLYRKLCEPRLADAGITDLPMTQLPSTSPANAAAKLSRLVDEYSCIAKSSR</sequence>
<keyword evidence="8" id="KW-1185">Reference proteome</keyword>
<keyword evidence="3" id="KW-0408">Iron</keyword>
<feature type="domain" description="HhH-GPD" evidence="5">
    <location>
        <begin position="38"/>
        <end position="203"/>
    </location>
</feature>